<evidence type="ECO:0000256" key="1">
    <source>
        <dbReference type="SAM" id="MobiDB-lite"/>
    </source>
</evidence>
<evidence type="ECO:0000313" key="3">
    <source>
        <dbReference type="Proteomes" id="UP000061018"/>
    </source>
</evidence>
<dbReference type="AlphaFoldDB" id="A0A0K2B238"/>
<organism evidence="2 3">
    <name type="scientific">Streptomyces ambofaciens (strain ATCC 23877 / 3486 / DSM 40053 / JCM 4204 / NBRC 12836 / NRRL B-2516)</name>
    <dbReference type="NCBI Taxonomy" id="278992"/>
    <lineage>
        <taxon>Bacteria</taxon>
        <taxon>Bacillati</taxon>
        <taxon>Actinomycetota</taxon>
        <taxon>Actinomycetes</taxon>
        <taxon>Kitasatosporales</taxon>
        <taxon>Streptomycetaceae</taxon>
        <taxon>Streptomyces</taxon>
    </lineage>
</organism>
<evidence type="ECO:0000313" key="2">
    <source>
        <dbReference type="EMBL" id="AKZ59152.1"/>
    </source>
</evidence>
<reference evidence="3" key="1">
    <citation type="journal article" date="2015" name="J. Biotechnol.">
        <title>Complete genome sequence of Streptomyces ambofaciens ATCC 23877, the spiramycin producer.</title>
        <authorList>
            <person name="Thibessard A."/>
            <person name="Haas D."/>
            <person name="Gerbaud C."/>
            <person name="Aigle B."/>
            <person name="Lautru S."/>
            <person name="Pernodet J.L."/>
            <person name="Leblond P."/>
        </authorList>
    </citation>
    <scope>NUCLEOTIDE SEQUENCE [LARGE SCALE GENOMIC DNA]</scope>
    <source>
        <strain evidence="3">ATCC 23877 / 3486 / DSM 40053 / JCM 4204 / NBRC 12836 / NRRL B-2516</strain>
    </source>
</reference>
<gene>
    <name evidence="2" type="ORF">SAM23877_6107</name>
</gene>
<proteinExistence type="predicted"/>
<protein>
    <submittedName>
        <fullName evidence="2">Uncharacterized protein</fullName>
    </submittedName>
</protein>
<accession>A0A0K2B238</accession>
<name>A0A0K2B238_STRA7</name>
<sequence length="117" mass="12564">MSLVAQLMSETLIIERPGEPVRDSTGSEVPGPPVRITVENSSIMSPYGVTVGSSTETHDASTVIDTRRVFAAPLGTDVRPADKILRGDEVWQAEGEPLAFPLTSLARVEIYVKRVSG</sequence>
<dbReference type="KEGG" id="samb:SAM23877_6107"/>
<feature type="region of interest" description="Disordered" evidence="1">
    <location>
        <begin position="17"/>
        <end position="36"/>
    </location>
</feature>
<dbReference type="Proteomes" id="UP000061018">
    <property type="component" value="Chromosome"/>
</dbReference>
<dbReference type="EMBL" id="CP012382">
    <property type="protein sequence ID" value="AKZ59152.1"/>
    <property type="molecule type" value="Genomic_DNA"/>
</dbReference>